<dbReference type="RefSeq" id="XP_033590729.1">
    <property type="nucleotide sequence ID" value="XM_033732017.1"/>
</dbReference>
<evidence type="ECO:0000313" key="6">
    <source>
        <dbReference type="EMBL" id="KAF2484159.1"/>
    </source>
</evidence>
<dbReference type="InterPro" id="IPR032675">
    <property type="entry name" value="LRR_dom_sf"/>
</dbReference>
<feature type="region of interest" description="Disordered" evidence="5">
    <location>
        <begin position="580"/>
        <end position="755"/>
    </location>
</feature>
<reference evidence="6" key="1">
    <citation type="journal article" date="2020" name="Stud. Mycol.">
        <title>101 Dothideomycetes genomes: a test case for predicting lifestyles and emergence of pathogens.</title>
        <authorList>
            <person name="Haridas S."/>
            <person name="Albert R."/>
            <person name="Binder M."/>
            <person name="Bloem J."/>
            <person name="Labutti K."/>
            <person name="Salamov A."/>
            <person name="Andreopoulos B."/>
            <person name="Baker S."/>
            <person name="Barry K."/>
            <person name="Bills G."/>
            <person name="Bluhm B."/>
            <person name="Cannon C."/>
            <person name="Castanera R."/>
            <person name="Culley D."/>
            <person name="Daum C."/>
            <person name="Ezra D."/>
            <person name="Gonzalez J."/>
            <person name="Henrissat B."/>
            <person name="Kuo A."/>
            <person name="Liang C."/>
            <person name="Lipzen A."/>
            <person name="Lutzoni F."/>
            <person name="Magnuson J."/>
            <person name="Mondo S."/>
            <person name="Nolan M."/>
            <person name="Ohm R."/>
            <person name="Pangilinan J."/>
            <person name="Park H.-J."/>
            <person name="Ramirez L."/>
            <person name="Alfaro M."/>
            <person name="Sun H."/>
            <person name="Tritt A."/>
            <person name="Yoshinaga Y."/>
            <person name="Zwiers L.-H."/>
            <person name="Turgeon B."/>
            <person name="Goodwin S."/>
            <person name="Spatafora J."/>
            <person name="Crous P."/>
            <person name="Grigoriev I."/>
        </authorList>
    </citation>
    <scope>NUCLEOTIDE SEQUENCE</scope>
    <source>
        <strain evidence="6">CBS 113389</strain>
    </source>
</reference>
<proteinExistence type="predicted"/>
<feature type="compositionally biased region" description="Basic residues" evidence="5">
    <location>
        <begin position="640"/>
        <end position="649"/>
    </location>
</feature>
<feature type="region of interest" description="Disordered" evidence="5">
    <location>
        <begin position="769"/>
        <end position="828"/>
    </location>
</feature>
<dbReference type="SUPFAM" id="SSF52075">
    <property type="entry name" value="Outer arm dynein light chain 1"/>
    <property type="match status" value="1"/>
</dbReference>
<evidence type="ECO:0000256" key="2">
    <source>
        <dbReference type="ARBA" id="ARBA00022490"/>
    </source>
</evidence>
<keyword evidence="2" id="KW-0963">Cytoplasm</keyword>
<name>A0A6A6PWU1_9PEZI</name>
<feature type="compositionally biased region" description="Low complexity" evidence="5">
    <location>
        <begin position="796"/>
        <end position="808"/>
    </location>
</feature>
<accession>A0A6A6PWU1</accession>
<keyword evidence="3" id="KW-0433">Leucine-rich repeat</keyword>
<evidence type="ECO:0000256" key="3">
    <source>
        <dbReference type="ARBA" id="ARBA00022614"/>
    </source>
</evidence>
<dbReference type="AlphaFoldDB" id="A0A6A6PWU1"/>
<feature type="compositionally biased region" description="Low complexity" evidence="5">
    <location>
        <begin position="817"/>
        <end position="828"/>
    </location>
</feature>
<feature type="compositionally biased region" description="Low complexity" evidence="5">
    <location>
        <begin position="673"/>
        <end position="695"/>
    </location>
</feature>
<feature type="region of interest" description="Disordered" evidence="5">
    <location>
        <begin position="28"/>
        <end position="50"/>
    </location>
</feature>
<feature type="compositionally biased region" description="Low complexity" evidence="5">
    <location>
        <begin position="37"/>
        <end position="50"/>
    </location>
</feature>
<dbReference type="Proteomes" id="UP000799767">
    <property type="component" value="Unassembled WGS sequence"/>
</dbReference>
<dbReference type="GO" id="GO:0005737">
    <property type="term" value="C:cytoplasm"/>
    <property type="evidence" value="ECO:0007669"/>
    <property type="project" value="UniProtKB-SubCell"/>
</dbReference>
<dbReference type="PANTHER" id="PTHR15454">
    <property type="entry name" value="NISCHARIN RELATED"/>
    <property type="match status" value="1"/>
</dbReference>
<feature type="region of interest" description="Disordered" evidence="5">
    <location>
        <begin position="270"/>
        <end position="381"/>
    </location>
</feature>
<comment type="subcellular location">
    <subcellularLocation>
        <location evidence="1">Cytoplasm</location>
    </subcellularLocation>
</comment>
<organism evidence="6 7">
    <name type="scientific">Neohortaea acidophila</name>
    <dbReference type="NCBI Taxonomy" id="245834"/>
    <lineage>
        <taxon>Eukaryota</taxon>
        <taxon>Fungi</taxon>
        <taxon>Dikarya</taxon>
        <taxon>Ascomycota</taxon>
        <taxon>Pezizomycotina</taxon>
        <taxon>Dothideomycetes</taxon>
        <taxon>Dothideomycetidae</taxon>
        <taxon>Mycosphaerellales</taxon>
        <taxon>Teratosphaeriaceae</taxon>
        <taxon>Neohortaea</taxon>
    </lineage>
</organism>
<evidence type="ECO:0000256" key="1">
    <source>
        <dbReference type="ARBA" id="ARBA00004496"/>
    </source>
</evidence>
<feature type="compositionally biased region" description="Polar residues" evidence="5">
    <location>
        <begin position="656"/>
        <end position="665"/>
    </location>
</feature>
<feature type="compositionally biased region" description="Polar residues" evidence="5">
    <location>
        <begin position="274"/>
        <end position="295"/>
    </location>
</feature>
<protein>
    <recommendedName>
        <fullName evidence="8">Leucine rich repeat domain-containing protein</fullName>
    </recommendedName>
</protein>
<feature type="compositionally biased region" description="Basic and acidic residues" evidence="5">
    <location>
        <begin position="621"/>
        <end position="633"/>
    </location>
</feature>
<dbReference type="EMBL" id="MU001634">
    <property type="protein sequence ID" value="KAF2484159.1"/>
    <property type="molecule type" value="Genomic_DNA"/>
</dbReference>
<dbReference type="InterPro" id="IPR001611">
    <property type="entry name" value="Leu-rich_rpt"/>
</dbReference>
<evidence type="ECO:0000256" key="4">
    <source>
        <dbReference type="ARBA" id="ARBA00022737"/>
    </source>
</evidence>
<sequence length="828" mass="91534">MDSENGQAFVKNLASFVRTHERALANALQQKTAGRDGQPQATAGASSSTALSDALAPRSYMPFSSSKKIRHEKLSLTPHHLFYLLSKFEELGVDVGPMNVRLENLQNDHSHSNYVSFLNAPKNKGKQADAESLRSVSSMRSVMSSMSSFWSGFTMSSNAARIEKQMTQNRDDVKYLYASFTKIPALRLAPDHRARLIAGFEEFPFDMAVPLFAFKNVSSLEISDVDFRQFHGWDRMSEQLRVLVVRRANVDDPIDLLLHIVLDDMERRRKRSSKISLPQTPSTPGAPWPSNSPKTRQIEIARTASAPNTPLIDTKDGAYGTSLDRNDSAHPSRPPLRQHRERSVSPGRPTSGRQNSLATHARHASFKFRTSSGSSESSAQAMTPRYSTSDLSLGILPSSKWRFLRFLSLAENGLHILTPASLAPVAATLYSLDLSSNLFSEVPDALASLTNLHQLNLSNCMIESLQSLSRHPLPAITTLNLRSNRLSSLSGIERTISLERVDFRDNRLRDPTELARLTGFPDIAEVYVVKNPFVRTHGSYRITIFNLFRKTPGNVRDVIIDSLGPSYNEKKYLVDRAPEPVSVPVVKPPLDDEEPSQQQAGTSDNRAEYAVEQDDAAGPEEPNHREGHRRTTSEGEAQLTRRKKKVPRRRMIELSTPESTKSPKAQKSLPDLAEAAAPRTPPTDTDQPSTPEQTPYHTAPTQRHALLNATSPPKRPTLATAFESPTPVPKIRNQSDDDDDPSVSPQDLGHSDFYRQKIESLKTELGPSWLSALHGKVDAEQQAPPPPPPPPPPPQSNRRSFSPSSRTSTIKADGRSARGAGKAGRTLG</sequence>
<dbReference type="OrthoDB" id="676979at2759"/>
<dbReference type="PANTHER" id="PTHR15454:SF69">
    <property type="entry name" value="SERINE_THREONINE-PROTEIN KINASE 11-INTERACTING PROTEIN"/>
    <property type="match status" value="1"/>
</dbReference>
<dbReference type="GeneID" id="54473019"/>
<gene>
    <name evidence="6" type="ORF">BDY17DRAFT_278686</name>
</gene>
<dbReference type="Gene3D" id="3.80.10.10">
    <property type="entry name" value="Ribonuclease Inhibitor"/>
    <property type="match status" value="1"/>
</dbReference>
<dbReference type="FunFam" id="3.80.10.10:FF:000273">
    <property type="entry name" value="Leucine Rich Repeat domain protein"/>
    <property type="match status" value="1"/>
</dbReference>
<dbReference type="PROSITE" id="PS51450">
    <property type="entry name" value="LRR"/>
    <property type="match status" value="1"/>
</dbReference>
<feature type="compositionally biased region" description="Pro residues" evidence="5">
    <location>
        <begin position="783"/>
        <end position="795"/>
    </location>
</feature>
<keyword evidence="4" id="KW-0677">Repeat</keyword>
<evidence type="ECO:0000256" key="5">
    <source>
        <dbReference type="SAM" id="MobiDB-lite"/>
    </source>
</evidence>
<evidence type="ECO:0008006" key="8">
    <source>
        <dbReference type="Google" id="ProtNLM"/>
    </source>
</evidence>
<keyword evidence="7" id="KW-1185">Reference proteome</keyword>
<evidence type="ECO:0000313" key="7">
    <source>
        <dbReference type="Proteomes" id="UP000799767"/>
    </source>
</evidence>